<feature type="transmembrane region" description="Helical" evidence="1">
    <location>
        <begin position="41"/>
        <end position="61"/>
    </location>
</feature>
<evidence type="ECO:0000313" key="2">
    <source>
        <dbReference type="EMBL" id="MDC3984835.1"/>
    </source>
</evidence>
<gene>
    <name evidence="2" type="ORF">KEG57_30420</name>
</gene>
<keyword evidence="3" id="KW-1185">Reference proteome</keyword>
<reference evidence="2 3" key="1">
    <citation type="submission" date="2021-04" db="EMBL/GenBank/DDBJ databases">
        <title>Genome analysis of Polyangium sp.</title>
        <authorList>
            <person name="Li Y."/>
            <person name="Wang J."/>
        </authorList>
    </citation>
    <scope>NUCLEOTIDE SEQUENCE [LARGE SCALE GENOMIC DNA]</scope>
    <source>
        <strain evidence="2 3">SDU14</strain>
    </source>
</reference>
<proteinExistence type="predicted"/>
<protein>
    <submittedName>
        <fullName evidence="2">Uncharacterized protein</fullName>
    </submittedName>
</protein>
<dbReference type="RefSeq" id="WP_272425019.1">
    <property type="nucleotide sequence ID" value="NZ_JAGTJJ010000024.1"/>
</dbReference>
<keyword evidence="1" id="KW-0472">Membrane</keyword>
<dbReference type="AlphaFoldDB" id="A0A9X3X8P4"/>
<accession>A0A9X3X8P4</accession>
<feature type="transmembrane region" description="Helical" evidence="1">
    <location>
        <begin position="67"/>
        <end position="88"/>
    </location>
</feature>
<organism evidence="2 3">
    <name type="scientific">Polyangium jinanense</name>
    <dbReference type="NCBI Taxonomy" id="2829994"/>
    <lineage>
        <taxon>Bacteria</taxon>
        <taxon>Pseudomonadati</taxon>
        <taxon>Myxococcota</taxon>
        <taxon>Polyangia</taxon>
        <taxon>Polyangiales</taxon>
        <taxon>Polyangiaceae</taxon>
        <taxon>Polyangium</taxon>
    </lineage>
</organism>
<name>A0A9X3X8P4_9BACT</name>
<sequence length="280" mass="30002">MEGRQAKVREREQLRRERAELSVACLGRELRVPLRNPARTLWVFAVLLMLGFALGLSAGITRGGKTGLGLAGFGVVLFACGIYAAVLARRFGARQDLAIVLGLRTLTVPALPLVRGGTVEIAYEDLEGVTLLPSGNRLVHVLRTSDGLVPLLLDRLPRSRTETKLPLRIHVRAALARKRPRLTATRLAAVEAQLLHEGPSVGALVATTNGEPEVIAVVRDEAHLGAWLLSGELPADYEMICAQDVLDPLGDALRDAIGAMVDVAGSPVKAQRTSATDGER</sequence>
<keyword evidence="1" id="KW-0812">Transmembrane</keyword>
<dbReference type="Proteomes" id="UP001151081">
    <property type="component" value="Unassembled WGS sequence"/>
</dbReference>
<comment type="caution">
    <text evidence="2">The sequence shown here is derived from an EMBL/GenBank/DDBJ whole genome shotgun (WGS) entry which is preliminary data.</text>
</comment>
<evidence type="ECO:0000256" key="1">
    <source>
        <dbReference type="SAM" id="Phobius"/>
    </source>
</evidence>
<dbReference type="EMBL" id="JAGTJJ010000024">
    <property type="protein sequence ID" value="MDC3984835.1"/>
    <property type="molecule type" value="Genomic_DNA"/>
</dbReference>
<evidence type="ECO:0000313" key="3">
    <source>
        <dbReference type="Proteomes" id="UP001151081"/>
    </source>
</evidence>
<keyword evidence="1" id="KW-1133">Transmembrane helix</keyword>